<dbReference type="SMART" id="SM00415">
    <property type="entry name" value="HSF"/>
    <property type="match status" value="1"/>
</dbReference>
<comment type="similarity">
    <text evidence="4">Belongs to the HSF family.</text>
</comment>
<dbReference type="SUPFAM" id="SSF46785">
    <property type="entry name" value="Winged helix' DNA-binding domain"/>
    <property type="match status" value="1"/>
</dbReference>
<dbReference type="Pfam" id="PF00447">
    <property type="entry name" value="HSF_DNA-bind"/>
    <property type="match status" value="1"/>
</dbReference>
<comment type="caution">
    <text evidence="7">The sequence shown here is derived from an EMBL/GenBank/DDBJ whole genome shotgun (WGS) entry which is preliminary data.</text>
</comment>
<keyword evidence="2" id="KW-0238">DNA-binding</keyword>
<accession>A0ABD3M927</accession>
<evidence type="ECO:0000259" key="6">
    <source>
        <dbReference type="SMART" id="SM00415"/>
    </source>
</evidence>
<dbReference type="Proteomes" id="UP001530293">
    <property type="component" value="Unassembled WGS sequence"/>
</dbReference>
<dbReference type="EMBL" id="JALLBG020000192">
    <property type="protein sequence ID" value="KAL3760107.1"/>
    <property type="molecule type" value="Genomic_DNA"/>
</dbReference>
<evidence type="ECO:0000256" key="5">
    <source>
        <dbReference type="SAM" id="MobiDB-lite"/>
    </source>
</evidence>
<dbReference type="AlphaFoldDB" id="A0ABD3M927"/>
<sequence length="449" mass="50556">MKNTPNQPRSQKPRRAKSSGLSVDDERHKVVHNYHDHSHVSFADIVDMQGAADKPKGPRGGVTVPFPTKLHVMLSKVEENGLAHIISWKSHGRCFVIHKPKEFVNEVMPTYFRQSKLTSFQRQLNLYGFSRITTGTDRGGYYHECFLKHKLFLCQKMSRIRIKGTGIKAKASPETEPDFYSMPFLKPEPSTTELNRDLEHEVTAALEDENKRACRESGKKEKKVGIADMFLDHHSPDHNSMGMGLPAVVTPDSRRSKKMLSVPSLLFESGPTTTNTTFKLQPNQPSNDQEISDCFPPLLSSEMEEPHPGDEITFEGEHFHYLDSFVAYSPPPFFSLAPRNEGDLVTQQNHDVFPCRPLPSLPSTVTARTSQDGISSNPLIECNHPESVFSMAQSLREPIMSPYSSSASSLDEIFQHRGSLRIDTDTIFSEDFGGDWEIGRDVSMDAYFP</sequence>
<dbReference type="PANTHER" id="PTHR10015:SF206">
    <property type="entry name" value="HSF-TYPE DNA-BINDING DOMAIN-CONTAINING PROTEIN"/>
    <property type="match status" value="1"/>
</dbReference>
<dbReference type="GO" id="GO:0003677">
    <property type="term" value="F:DNA binding"/>
    <property type="evidence" value="ECO:0007669"/>
    <property type="project" value="UniProtKB-KW"/>
</dbReference>
<evidence type="ECO:0000313" key="7">
    <source>
        <dbReference type="EMBL" id="KAL3760107.1"/>
    </source>
</evidence>
<dbReference type="GO" id="GO:0005634">
    <property type="term" value="C:nucleus"/>
    <property type="evidence" value="ECO:0007669"/>
    <property type="project" value="UniProtKB-SubCell"/>
</dbReference>
<evidence type="ECO:0000256" key="1">
    <source>
        <dbReference type="ARBA" id="ARBA00004123"/>
    </source>
</evidence>
<proteinExistence type="inferred from homology"/>
<keyword evidence="8" id="KW-1185">Reference proteome</keyword>
<name>A0ABD3M927_9STRA</name>
<dbReference type="PRINTS" id="PR00056">
    <property type="entry name" value="HSFDOMAIN"/>
</dbReference>
<keyword evidence="3" id="KW-0539">Nucleus</keyword>
<protein>
    <recommendedName>
        <fullName evidence="6">HSF-type DNA-binding domain-containing protein</fullName>
    </recommendedName>
</protein>
<comment type="subcellular location">
    <subcellularLocation>
        <location evidence="1">Nucleus</location>
    </subcellularLocation>
</comment>
<feature type="domain" description="HSF-type DNA-binding" evidence="6">
    <location>
        <begin position="62"/>
        <end position="160"/>
    </location>
</feature>
<dbReference type="Gene3D" id="1.10.10.10">
    <property type="entry name" value="Winged helix-like DNA-binding domain superfamily/Winged helix DNA-binding domain"/>
    <property type="match status" value="1"/>
</dbReference>
<evidence type="ECO:0000256" key="4">
    <source>
        <dbReference type="RuleBase" id="RU004020"/>
    </source>
</evidence>
<feature type="region of interest" description="Disordered" evidence="5">
    <location>
        <begin position="1"/>
        <end position="23"/>
    </location>
</feature>
<dbReference type="FunFam" id="1.10.10.10:FF:000479">
    <property type="entry name" value="Predicted protein"/>
    <property type="match status" value="1"/>
</dbReference>
<gene>
    <name evidence="7" type="ORF">ACHAWU_002178</name>
</gene>
<evidence type="ECO:0000256" key="3">
    <source>
        <dbReference type="ARBA" id="ARBA00023242"/>
    </source>
</evidence>
<dbReference type="InterPro" id="IPR036388">
    <property type="entry name" value="WH-like_DNA-bd_sf"/>
</dbReference>
<evidence type="ECO:0000313" key="8">
    <source>
        <dbReference type="Proteomes" id="UP001530293"/>
    </source>
</evidence>
<reference evidence="7 8" key="1">
    <citation type="submission" date="2024-10" db="EMBL/GenBank/DDBJ databases">
        <title>Updated reference genomes for cyclostephanoid diatoms.</title>
        <authorList>
            <person name="Roberts W.R."/>
            <person name="Alverson A.J."/>
        </authorList>
    </citation>
    <scope>NUCLEOTIDE SEQUENCE [LARGE SCALE GENOMIC DNA]</scope>
    <source>
        <strain evidence="7 8">AJA232-27</strain>
    </source>
</reference>
<dbReference type="InterPro" id="IPR000232">
    <property type="entry name" value="HSF_DNA-bd"/>
</dbReference>
<dbReference type="PANTHER" id="PTHR10015">
    <property type="entry name" value="HEAT SHOCK TRANSCRIPTION FACTOR"/>
    <property type="match status" value="1"/>
</dbReference>
<organism evidence="7 8">
    <name type="scientific">Discostella pseudostelligera</name>
    <dbReference type="NCBI Taxonomy" id="259834"/>
    <lineage>
        <taxon>Eukaryota</taxon>
        <taxon>Sar</taxon>
        <taxon>Stramenopiles</taxon>
        <taxon>Ochrophyta</taxon>
        <taxon>Bacillariophyta</taxon>
        <taxon>Coscinodiscophyceae</taxon>
        <taxon>Thalassiosirophycidae</taxon>
        <taxon>Stephanodiscales</taxon>
        <taxon>Stephanodiscaceae</taxon>
        <taxon>Discostella</taxon>
    </lineage>
</organism>
<dbReference type="InterPro" id="IPR036390">
    <property type="entry name" value="WH_DNA-bd_sf"/>
</dbReference>
<evidence type="ECO:0000256" key="2">
    <source>
        <dbReference type="ARBA" id="ARBA00023125"/>
    </source>
</evidence>
<feature type="compositionally biased region" description="Polar residues" evidence="5">
    <location>
        <begin position="1"/>
        <end position="10"/>
    </location>
</feature>